<evidence type="ECO:0000256" key="8">
    <source>
        <dbReference type="ARBA" id="ARBA00022660"/>
    </source>
</evidence>
<keyword evidence="18 19" id="KW-0472">Membrane</keyword>
<dbReference type="InterPro" id="IPR032858">
    <property type="entry name" value="CcoP_N"/>
</dbReference>
<dbReference type="GO" id="GO:0046872">
    <property type="term" value="F:metal ion binding"/>
    <property type="evidence" value="ECO:0007669"/>
    <property type="project" value="UniProtKB-KW"/>
</dbReference>
<comment type="cofactor">
    <cofactor evidence="19 21">
        <name>heme c</name>
        <dbReference type="ChEBI" id="CHEBI:61717"/>
    </cofactor>
    <text evidence="19 21">Binds 2 heme C groups per subunit.</text>
</comment>
<evidence type="ECO:0000256" key="16">
    <source>
        <dbReference type="ARBA" id="ARBA00023004"/>
    </source>
</evidence>
<keyword evidence="7 19" id="KW-0349">Heme</keyword>
<dbReference type="InterPro" id="IPR009056">
    <property type="entry name" value="Cyt_c-like_dom"/>
</dbReference>
<evidence type="ECO:0000256" key="22">
    <source>
        <dbReference type="SAM" id="Phobius"/>
    </source>
</evidence>
<evidence type="ECO:0000256" key="11">
    <source>
        <dbReference type="ARBA" id="ARBA00022737"/>
    </source>
</evidence>
<dbReference type="InterPro" id="IPR036909">
    <property type="entry name" value="Cyt_c-like_dom_sf"/>
</dbReference>
<dbReference type="GO" id="GO:0020037">
    <property type="term" value="F:heme binding"/>
    <property type="evidence" value="ECO:0007669"/>
    <property type="project" value="InterPro"/>
</dbReference>
<dbReference type="GO" id="GO:1902600">
    <property type="term" value="P:proton transmembrane transport"/>
    <property type="evidence" value="ECO:0007669"/>
    <property type="project" value="UniProtKB-KW"/>
</dbReference>
<dbReference type="InterPro" id="IPR050597">
    <property type="entry name" value="Cytochrome_c_Oxidase_Subunit"/>
</dbReference>
<dbReference type="Proteomes" id="UP000245812">
    <property type="component" value="Unassembled WGS sequence"/>
</dbReference>
<keyword evidence="9 22" id="KW-0812">Transmembrane</keyword>
<dbReference type="Pfam" id="PF14715">
    <property type="entry name" value="FixP_N"/>
    <property type="match status" value="1"/>
</dbReference>
<evidence type="ECO:0000256" key="19">
    <source>
        <dbReference type="PIRNR" id="PIRNR000006"/>
    </source>
</evidence>
<name>A0A316HQJ0_9GAMM</name>
<evidence type="ECO:0000256" key="5">
    <source>
        <dbReference type="ARBA" id="ARBA00022475"/>
    </source>
</evidence>
<feature type="transmembrane region" description="Helical" evidence="22">
    <location>
        <begin position="6"/>
        <end position="25"/>
    </location>
</feature>
<dbReference type="PANTHER" id="PTHR33751">
    <property type="entry name" value="CBB3-TYPE CYTOCHROME C OXIDASE SUBUNIT FIXP"/>
    <property type="match status" value="1"/>
</dbReference>
<dbReference type="RefSeq" id="WP_109724664.1">
    <property type="nucleotide sequence ID" value="NZ_MSZV01000023.1"/>
</dbReference>
<evidence type="ECO:0000256" key="17">
    <source>
        <dbReference type="ARBA" id="ARBA00023065"/>
    </source>
</evidence>
<evidence type="ECO:0000256" key="14">
    <source>
        <dbReference type="ARBA" id="ARBA00022989"/>
    </source>
</evidence>
<accession>A0A316HQJ0</accession>
<comment type="subunit">
    <text evidence="19">Component of the cbb3-type cytochrome c oxidase.</text>
</comment>
<comment type="function">
    <text evidence="19">C-type cytochrome. Part of the cbb3-type cytochrome c oxidase complex.</text>
</comment>
<dbReference type="GO" id="GO:0016491">
    <property type="term" value="F:oxidoreductase activity"/>
    <property type="evidence" value="ECO:0007669"/>
    <property type="project" value="UniProtKB-KW"/>
</dbReference>
<dbReference type="GO" id="GO:0006119">
    <property type="term" value="P:oxidative phosphorylation"/>
    <property type="evidence" value="ECO:0007669"/>
    <property type="project" value="UniProtKB-UniPathway"/>
</dbReference>
<comment type="subcellular location">
    <subcellularLocation>
        <location evidence="1 19">Cell inner membrane</location>
    </subcellularLocation>
</comment>
<dbReference type="SUPFAM" id="SSF46626">
    <property type="entry name" value="Cytochrome c"/>
    <property type="match status" value="2"/>
</dbReference>
<evidence type="ECO:0000256" key="20">
    <source>
        <dbReference type="PIRSR" id="PIRSR000006-1"/>
    </source>
</evidence>
<keyword evidence="10 19" id="KW-0479">Metal-binding</keyword>
<sequence>MTWAWTWYVVALVALNIAGCAWLLMSHSRRRAGDPKPDETGHVWDGDLTEYNKPLPRWWINLFYITIVFSVGYLLWYGVGHLRGFGHWSSRTEWAQEKATEDARLEDTLRPYAGKPIDALAKDPGAVAIGRTIFANTCAACHGSAGHGATGFPDLTDDIWHWGGTPERILETILDGRTAVMPAWGETLTAQGGASAVDDVVAYVQSLSRPGQPADAAAGRGQALFSTVCAACHGAQGKGNPMLGAPDLTDSYWLYGGGKAALHRTIAEGRSGSMPAWRPALGETRARLVGAYVWTLSPHRAPPAEAAAP</sequence>
<dbReference type="InterPro" id="IPR004678">
    <property type="entry name" value="Cyt_c_oxidase_cbb3_su3"/>
</dbReference>
<evidence type="ECO:0000259" key="23">
    <source>
        <dbReference type="PROSITE" id="PS51007"/>
    </source>
</evidence>
<dbReference type="PANTHER" id="PTHR33751:SF1">
    <property type="entry name" value="CBB3-TYPE CYTOCHROME C OXIDASE SUBUNIT FIXP"/>
    <property type="match status" value="1"/>
</dbReference>
<feature type="binding site" description="axial binding residue" evidence="20">
    <location>
        <position position="233"/>
    </location>
    <ligand>
        <name>heme c</name>
        <dbReference type="ChEBI" id="CHEBI:61717"/>
        <label>2</label>
    </ligand>
    <ligandPart>
        <name>Fe</name>
        <dbReference type="ChEBI" id="CHEBI:18248"/>
    </ligandPart>
</feature>
<dbReference type="NCBIfam" id="TIGR00782">
    <property type="entry name" value="ccoP"/>
    <property type="match status" value="1"/>
</dbReference>
<feature type="binding site" description="axial binding residue" evidence="20">
    <location>
        <position position="142"/>
    </location>
    <ligand>
        <name>heme c</name>
        <dbReference type="ChEBI" id="CHEBI:61717"/>
        <label>1</label>
    </ligand>
    <ligandPart>
        <name>Fe</name>
        <dbReference type="ChEBI" id="CHEBI:18248"/>
    </ligandPart>
</feature>
<feature type="domain" description="Cytochrome c" evidence="23">
    <location>
        <begin position="125"/>
        <end position="208"/>
    </location>
</feature>
<evidence type="ECO:0000256" key="10">
    <source>
        <dbReference type="ARBA" id="ARBA00022723"/>
    </source>
</evidence>
<dbReference type="UniPathway" id="UPA00705"/>
<evidence type="ECO:0000256" key="18">
    <source>
        <dbReference type="ARBA" id="ARBA00023136"/>
    </source>
</evidence>
<feature type="binding site" description="covalent" evidence="21">
    <location>
        <position position="138"/>
    </location>
    <ligand>
        <name>heme c</name>
        <dbReference type="ChEBI" id="CHEBI:61717"/>
        <label>1</label>
    </ligand>
</feature>
<evidence type="ECO:0000256" key="15">
    <source>
        <dbReference type="ARBA" id="ARBA00023002"/>
    </source>
</evidence>
<keyword evidence="15 19" id="KW-0560">Oxidoreductase</keyword>
<evidence type="ECO:0000256" key="1">
    <source>
        <dbReference type="ARBA" id="ARBA00004533"/>
    </source>
</evidence>
<keyword evidence="5 19" id="KW-1003">Cell membrane</keyword>
<comment type="caution">
    <text evidence="24">The sequence shown here is derived from an EMBL/GenBank/DDBJ whole genome shotgun (WGS) entry which is preliminary data.</text>
</comment>
<keyword evidence="4 19" id="KW-0813">Transport</keyword>
<dbReference type="Pfam" id="PF13442">
    <property type="entry name" value="Cytochrome_CBB3"/>
    <property type="match status" value="2"/>
</dbReference>
<dbReference type="InterPro" id="IPR038414">
    <property type="entry name" value="CcoP_N_sf"/>
</dbReference>
<keyword evidence="16 19" id="KW-0408">Iron</keyword>
<keyword evidence="25" id="KW-1185">Reference proteome</keyword>
<keyword evidence="17 19" id="KW-0406">Ion transport</keyword>
<comment type="pathway">
    <text evidence="2 19">Energy metabolism; oxidative phosphorylation.</text>
</comment>
<dbReference type="PIRSF" id="PIRSF000006">
    <property type="entry name" value="Cbb3-Cox_fixP"/>
    <property type="match status" value="1"/>
</dbReference>
<keyword evidence="13 19" id="KW-0249">Electron transport</keyword>
<evidence type="ECO:0000256" key="2">
    <source>
        <dbReference type="ARBA" id="ARBA00004673"/>
    </source>
</evidence>
<evidence type="ECO:0000256" key="9">
    <source>
        <dbReference type="ARBA" id="ARBA00022692"/>
    </source>
</evidence>
<evidence type="ECO:0000256" key="7">
    <source>
        <dbReference type="ARBA" id="ARBA00022617"/>
    </source>
</evidence>
<feature type="binding site" description="axial binding residue" evidence="20">
    <location>
        <position position="181"/>
    </location>
    <ligand>
        <name>heme c</name>
        <dbReference type="ChEBI" id="CHEBI:61717"/>
        <label>2</label>
    </ligand>
    <ligandPart>
        <name>Fe</name>
        <dbReference type="ChEBI" id="CHEBI:18248"/>
    </ligandPart>
</feature>
<dbReference type="AlphaFoldDB" id="A0A316HQJ0"/>
<evidence type="ECO:0000256" key="13">
    <source>
        <dbReference type="ARBA" id="ARBA00022982"/>
    </source>
</evidence>
<dbReference type="EMBL" id="QGHC01000016">
    <property type="protein sequence ID" value="PWK82378.1"/>
    <property type="molecule type" value="Genomic_DNA"/>
</dbReference>
<keyword evidence="12 19" id="KW-0375">Hydrogen ion transport</keyword>
<dbReference type="GO" id="GO:0009055">
    <property type="term" value="F:electron transfer activity"/>
    <property type="evidence" value="ECO:0007669"/>
    <property type="project" value="InterPro"/>
</dbReference>
<reference evidence="24 25" key="1">
    <citation type="submission" date="2018-05" db="EMBL/GenBank/DDBJ databases">
        <title>Genomic Encyclopedia of Type Strains, Phase IV (KMG-IV): sequencing the most valuable type-strain genomes for metagenomic binning, comparative biology and taxonomic classification.</title>
        <authorList>
            <person name="Goeker M."/>
        </authorList>
    </citation>
    <scope>NUCLEOTIDE SEQUENCE [LARGE SCALE GENOMIC DNA]</scope>
    <source>
        <strain evidence="24 25">DSM 14263</strain>
    </source>
</reference>
<gene>
    <name evidence="24" type="ORF">C7456_11624</name>
</gene>
<dbReference type="PROSITE" id="PS51007">
    <property type="entry name" value="CYTC"/>
    <property type="match status" value="2"/>
</dbReference>
<evidence type="ECO:0000256" key="4">
    <source>
        <dbReference type="ARBA" id="ARBA00022448"/>
    </source>
</evidence>
<feature type="transmembrane region" description="Helical" evidence="22">
    <location>
        <begin position="58"/>
        <end position="79"/>
    </location>
</feature>
<evidence type="ECO:0000256" key="12">
    <source>
        <dbReference type="ARBA" id="ARBA00022781"/>
    </source>
</evidence>
<proteinExistence type="inferred from homology"/>
<feature type="binding site" description="axial binding residue" evidence="20">
    <location>
        <position position="274"/>
    </location>
    <ligand>
        <name>heme c</name>
        <dbReference type="ChEBI" id="CHEBI:61717"/>
        <label>1</label>
    </ligand>
    <ligandPart>
        <name>Fe</name>
        <dbReference type="ChEBI" id="CHEBI:18248"/>
    </ligandPart>
</feature>
<dbReference type="OrthoDB" id="9811281at2"/>
<dbReference type="GO" id="GO:0005886">
    <property type="term" value="C:plasma membrane"/>
    <property type="evidence" value="ECO:0007669"/>
    <property type="project" value="UniProtKB-SubCell"/>
</dbReference>
<dbReference type="Gene3D" id="6.10.280.130">
    <property type="match status" value="1"/>
</dbReference>
<feature type="binding site" description="covalent" evidence="21">
    <location>
        <position position="232"/>
    </location>
    <ligand>
        <name>heme c</name>
        <dbReference type="ChEBI" id="CHEBI:61717"/>
        <label>2</label>
    </ligand>
</feature>
<keyword evidence="11" id="KW-0677">Repeat</keyword>
<keyword evidence="14 22" id="KW-1133">Transmembrane helix</keyword>
<comment type="similarity">
    <text evidence="3 19">Belongs to the CcoP / FixP family.</text>
</comment>
<keyword evidence="6 19" id="KW-0997">Cell inner membrane</keyword>
<keyword evidence="8 19" id="KW-0679">Respiratory chain</keyword>
<protein>
    <recommendedName>
        <fullName evidence="19">Cbb3-type cytochrome c oxidase subunit</fullName>
    </recommendedName>
</protein>
<feature type="binding site" description="covalent" evidence="21">
    <location>
        <position position="229"/>
    </location>
    <ligand>
        <name>heme c</name>
        <dbReference type="ChEBI" id="CHEBI:61717"/>
        <label>2</label>
    </ligand>
</feature>
<evidence type="ECO:0000313" key="25">
    <source>
        <dbReference type="Proteomes" id="UP000245812"/>
    </source>
</evidence>
<evidence type="ECO:0000256" key="6">
    <source>
        <dbReference type="ARBA" id="ARBA00022519"/>
    </source>
</evidence>
<evidence type="ECO:0000256" key="3">
    <source>
        <dbReference type="ARBA" id="ARBA00006113"/>
    </source>
</evidence>
<feature type="binding site" description="covalent" evidence="21">
    <location>
        <position position="141"/>
    </location>
    <ligand>
        <name>heme c</name>
        <dbReference type="ChEBI" id="CHEBI:61717"/>
        <label>1</label>
    </ligand>
</feature>
<evidence type="ECO:0000313" key="24">
    <source>
        <dbReference type="EMBL" id="PWK82378.1"/>
    </source>
</evidence>
<feature type="domain" description="Cytochrome c" evidence="23">
    <location>
        <begin position="216"/>
        <end position="297"/>
    </location>
</feature>
<evidence type="ECO:0000256" key="21">
    <source>
        <dbReference type="PIRSR" id="PIRSR000006-2"/>
    </source>
</evidence>
<dbReference type="Gene3D" id="1.10.760.10">
    <property type="entry name" value="Cytochrome c-like domain"/>
    <property type="match status" value="2"/>
</dbReference>
<organism evidence="24 25">
    <name type="scientific">Fulvimonas soli</name>
    <dbReference type="NCBI Taxonomy" id="155197"/>
    <lineage>
        <taxon>Bacteria</taxon>
        <taxon>Pseudomonadati</taxon>
        <taxon>Pseudomonadota</taxon>
        <taxon>Gammaproteobacteria</taxon>
        <taxon>Lysobacterales</taxon>
        <taxon>Rhodanobacteraceae</taxon>
        <taxon>Fulvimonas</taxon>
    </lineage>
</organism>